<dbReference type="EMBL" id="MAGO01000001">
    <property type="protein sequence ID" value="OCC16227.1"/>
    <property type="molecule type" value="Genomic_DNA"/>
</dbReference>
<dbReference type="AlphaFoldDB" id="A0A1B9F8G8"/>
<evidence type="ECO:0000259" key="1">
    <source>
        <dbReference type="SMART" id="SM00746"/>
    </source>
</evidence>
<dbReference type="SMART" id="SM00746">
    <property type="entry name" value="TRASH"/>
    <property type="match status" value="1"/>
</dbReference>
<dbReference type="Proteomes" id="UP000093080">
    <property type="component" value="Unassembled WGS sequence"/>
</dbReference>
<evidence type="ECO:0000313" key="3">
    <source>
        <dbReference type="Proteomes" id="UP000093080"/>
    </source>
</evidence>
<sequence>MRLILFLALLFLCYYAVKILSSQLTSKRKEADYYGKNGTTASSDALVDELVKDPICGVYIPKKDAIVLKLKGKYYYFCSHTCKDAFLSSLKKSPN</sequence>
<dbReference type="STRING" id="1156395.DBT_0044"/>
<dbReference type="RefSeq" id="WP_067615261.1">
    <property type="nucleotide sequence ID" value="NZ_MAGO01000001.1"/>
</dbReference>
<keyword evidence="3" id="KW-1185">Reference proteome</keyword>
<name>A0A1B9F8G8_9BACT</name>
<dbReference type="OrthoDB" id="3078737at2"/>
<dbReference type="Pfam" id="PF04945">
    <property type="entry name" value="YHS"/>
    <property type="match status" value="1"/>
</dbReference>
<evidence type="ECO:0000313" key="2">
    <source>
        <dbReference type="EMBL" id="OCC16227.1"/>
    </source>
</evidence>
<gene>
    <name evidence="2" type="ORF">DBT_0044</name>
</gene>
<protein>
    <recommendedName>
        <fullName evidence="1">TRASH domain-containing protein</fullName>
    </recommendedName>
</protein>
<organism evidence="2 3">
    <name type="scientific">Dissulfuribacter thermophilus</name>
    <dbReference type="NCBI Taxonomy" id="1156395"/>
    <lineage>
        <taxon>Bacteria</taxon>
        <taxon>Pseudomonadati</taxon>
        <taxon>Thermodesulfobacteriota</taxon>
        <taxon>Dissulfuribacteria</taxon>
        <taxon>Dissulfuribacterales</taxon>
        <taxon>Dissulfuribacteraceae</taxon>
        <taxon>Dissulfuribacter</taxon>
    </lineage>
</organism>
<accession>A0A1B9F8G8</accession>
<feature type="domain" description="TRASH" evidence="1">
    <location>
        <begin position="53"/>
        <end position="90"/>
    </location>
</feature>
<reference evidence="2 3" key="1">
    <citation type="submission" date="2016-06" db="EMBL/GenBank/DDBJ databases">
        <title>Respiratory ammonification of nitrate coupled to the oxidation of elemental sulfur in deep-sea autotrophic thermophilic bacteria.</title>
        <authorList>
            <person name="Slobodkina G.B."/>
            <person name="Mardanov A.V."/>
            <person name="Ravin N.V."/>
            <person name="Frolova A.A."/>
            <person name="Viryasiv M.B."/>
            <person name="Chernyh N.A."/>
            <person name="Bonch-Osmolovskaya E.A."/>
            <person name="Slobodkin A.I."/>
        </authorList>
    </citation>
    <scope>NUCLEOTIDE SEQUENCE [LARGE SCALE GENOMIC DNA]</scope>
    <source>
        <strain evidence="2 3">S69</strain>
    </source>
</reference>
<proteinExistence type="predicted"/>
<dbReference type="InterPro" id="IPR011017">
    <property type="entry name" value="TRASH_dom"/>
</dbReference>
<comment type="caution">
    <text evidence="2">The sequence shown here is derived from an EMBL/GenBank/DDBJ whole genome shotgun (WGS) entry which is preliminary data.</text>
</comment>
<dbReference type="InterPro" id="IPR007029">
    <property type="entry name" value="YHS_dom"/>
</dbReference>